<comment type="caution">
    <text evidence="2">The sequence shown here is derived from an EMBL/GenBank/DDBJ whole genome shotgun (WGS) entry which is preliminary data.</text>
</comment>
<dbReference type="AlphaFoldDB" id="K1XGF4"/>
<accession>K1XGF4</accession>
<evidence type="ECO:0000313" key="2">
    <source>
        <dbReference type="EMBL" id="EKD29340.1"/>
    </source>
</evidence>
<name>K1XGF4_9BACT</name>
<protein>
    <submittedName>
        <fullName evidence="2">Uncharacterized protein</fullName>
    </submittedName>
</protein>
<proteinExistence type="predicted"/>
<gene>
    <name evidence="2" type="ORF">ACD_78C00440G0001</name>
</gene>
<feature type="region of interest" description="Disordered" evidence="1">
    <location>
        <begin position="87"/>
        <end position="112"/>
    </location>
</feature>
<reference evidence="2" key="1">
    <citation type="journal article" date="2012" name="Science">
        <title>Fermentation, hydrogen, and sulfur metabolism in multiple uncultivated bacterial phyla.</title>
        <authorList>
            <person name="Wrighton K.C."/>
            <person name="Thomas B.C."/>
            <person name="Sharon I."/>
            <person name="Miller C.S."/>
            <person name="Castelle C.J."/>
            <person name="VerBerkmoes N.C."/>
            <person name="Wilkins M.J."/>
            <person name="Hettich R.L."/>
            <person name="Lipton M.S."/>
            <person name="Williams K.H."/>
            <person name="Long P.E."/>
            <person name="Banfield J.F."/>
        </authorList>
    </citation>
    <scope>NUCLEOTIDE SEQUENCE [LARGE SCALE GENOMIC DNA]</scope>
</reference>
<organism evidence="2">
    <name type="scientific">uncultured bacterium</name>
    <name type="common">gcode 4</name>
    <dbReference type="NCBI Taxonomy" id="1234023"/>
    <lineage>
        <taxon>Bacteria</taxon>
        <taxon>environmental samples</taxon>
    </lineage>
</organism>
<evidence type="ECO:0000256" key="1">
    <source>
        <dbReference type="SAM" id="MobiDB-lite"/>
    </source>
</evidence>
<sequence length="112" mass="11914">MAWVGIVALSISAITLFSGSFLETQVQKSGKSTIQETVQNGEVNAGEVNIPPTETVEEIIPSAETTTPVITSPAGISNYEMGRDYSVTKNTKKNIQSKTSTDSFTGTEMPTP</sequence>
<dbReference type="EMBL" id="AMFJ01034440">
    <property type="protein sequence ID" value="EKD29340.1"/>
    <property type="molecule type" value="Genomic_DNA"/>
</dbReference>